<dbReference type="OrthoDB" id="76265at2759"/>
<feature type="compositionally biased region" description="Basic and acidic residues" evidence="5">
    <location>
        <begin position="285"/>
        <end position="310"/>
    </location>
</feature>
<keyword evidence="8" id="KW-1185">Reference proteome</keyword>
<evidence type="ECO:0000256" key="5">
    <source>
        <dbReference type="SAM" id="MobiDB-lite"/>
    </source>
</evidence>
<dbReference type="Proteomes" id="UP000654075">
    <property type="component" value="Unassembled WGS sequence"/>
</dbReference>
<accession>A0A813E718</accession>
<reference evidence="7" key="1">
    <citation type="submission" date="2021-02" db="EMBL/GenBank/DDBJ databases">
        <authorList>
            <person name="Dougan E. K."/>
            <person name="Rhodes N."/>
            <person name="Thang M."/>
            <person name="Chan C."/>
        </authorList>
    </citation>
    <scope>NUCLEOTIDE SEQUENCE</scope>
</reference>
<dbReference type="GO" id="GO:0031418">
    <property type="term" value="F:L-ascorbic acid binding"/>
    <property type="evidence" value="ECO:0007669"/>
    <property type="project" value="UniProtKB-KW"/>
</dbReference>
<keyword evidence="4" id="KW-0560">Oxidoreductase</keyword>
<dbReference type="Gene3D" id="2.60.120.620">
    <property type="entry name" value="q2cbj1_9rhob like domain"/>
    <property type="match status" value="1"/>
</dbReference>
<comment type="caution">
    <text evidence="7">The sequence shown here is derived from an EMBL/GenBank/DDBJ whole genome shotgun (WGS) entry which is preliminary data.</text>
</comment>
<dbReference type="PANTHER" id="PTHR12907">
    <property type="entry name" value="EGL NINE HOMOLOG-RELATED"/>
    <property type="match status" value="1"/>
</dbReference>
<feature type="compositionally biased region" description="Low complexity" evidence="5">
    <location>
        <begin position="206"/>
        <end position="284"/>
    </location>
</feature>
<evidence type="ECO:0000256" key="2">
    <source>
        <dbReference type="ARBA" id="ARBA00022896"/>
    </source>
</evidence>
<feature type="region of interest" description="Disordered" evidence="5">
    <location>
        <begin position="205"/>
        <end position="310"/>
    </location>
</feature>
<dbReference type="InterPro" id="IPR051559">
    <property type="entry name" value="HIF_prolyl_hydroxylases"/>
</dbReference>
<evidence type="ECO:0000256" key="1">
    <source>
        <dbReference type="ARBA" id="ARBA00001961"/>
    </source>
</evidence>
<dbReference type="PANTHER" id="PTHR12907:SF26">
    <property type="entry name" value="HIF PROLYL HYDROXYLASE, ISOFORM C"/>
    <property type="match status" value="1"/>
</dbReference>
<feature type="domain" description="Prolyl 4-hydroxylase alpha subunit" evidence="6">
    <location>
        <begin position="25"/>
        <end position="212"/>
    </location>
</feature>
<comment type="cofactor">
    <cofactor evidence="1">
        <name>L-ascorbate</name>
        <dbReference type="ChEBI" id="CHEBI:38290"/>
    </cofactor>
</comment>
<name>A0A813E718_POLGL</name>
<proteinExistence type="predicted"/>
<dbReference type="EMBL" id="CAJNNV010008317">
    <property type="protein sequence ID" value="CAE8596055.1"/>
    <property type="molecule type" value="Genomic_DNA"/>
</dbReference>
<dbReference type="InterPro" id="IPR044862">
    <property type="entry name" value="Pro_4_hyd_alph_FE2OG_OXY"/>
</dbReference>
<dbReference type="GO" id="GO:0008198">
    <property type="term" value="F:ferrous iron binding"/>
    <property type="evidence" value="ECO:0007669"/>
    <property type="project" value="TreeGrafter"/>
</dbReference>
<dbReference type="AlphaFoldDB" id="A0A813E718"/>
<dbReference type="GO" id="GO:0071456">
    <property type="term" value="P:cellular response to hypoxia"/>
    <property type="evidence" value="ECO:0007669"/>
    <property type="project" value="TreeGrafter"/>
</dbReference>
<keyword evidence="3" id="KW-0223">Dioxygenase</keyword>
<protein>
    <recommendedName>
        <fullName evidence="6">Prolyl 4-hydroxylase alpha subunit domain-containing protein</fullName>
    </recommendedName>
</protein>
<dbReference type="GO" id="GO:0031543">
    <property type="term" value="F:peptidyl-proline dioxygenase activity"/>
    <property type="evidence" value="ECO:0007669"/>
    <property type="project" value="TreeGrafter"/>
</dbReference>
<dbReference type="InterPro" id="IPR006620">
    <property type="entry name" value="Pro_4_hyd_alph"/>
</dbReference>
<evidence type="ECO:0000259" key="6">
    <source>
        <dbReference type="SMART" id="SM00702"/>
    </source>
</evidence>
<evidence type="ECO:0000256" key="3">
    <source>
        <dbReference type="ARBA" id="ARBA00022964"/>
    </source>
</evidence>
<gene>
    <name evidence="7" type="ORF">PGLA1383_LOCUS14528</name>
</gene>
<keyword evidence="2" id="KW-0847">Vitamin C</keyword>
<dbReference type="SMART" id="SM00702">
    <property type="entry name" value="P4Hc"/>
    <property type="match status" value="1"/>
</dbReference>
<evidence type="ECO:0000313" key="8">
    <source>
        <dbReference type="Proteomes" id="UP000654075"/>
    </source>
</evidence>
<evidence type="ECO:0000313" key="7">
    <source>
        <dbReference type="EMBL" id="CAE8596055.1"/>
    </source>
</evidence>
<dbReference type="Pfam" id="PF13640">
    <property type="entry name" value="2OG-FeII_Oxy_3"/>
    <property type="match status" value="1"/>
</dbReference>
<evidence type="ECO:0000256" key="4">
    <source>
        <dbReference type="ARBA" id="ARBA00023002"/>
    </source>
</evidence>
<organism evidence="7 8">
    <name type="scientific">Polarella glacialis</name>
    <name type="common">Dinoflagellate</name>
    <dbReference type="NCBI Taxonomy" id="89957"/>
    <lineage>
        <taxon>Eukaryota</taxon>
        <taxon>Sar</taxon>
        <taxon>Alveolata</taxon>
        <taxon>Dinophyceae</taxon>
        <taxon>Suessiales</taxon>
        <taxon>Suessiaceae</taxon>
        <taxon>Polarella</taxon>
    </lineage>
</organism>
<sequence length="347" mass="38822">MDRGLDTGQQFRDMQASMAAALRSQGWFMRDGLLGTDTCLRIRAEVASLHASGLFAQSYSEVVETGEKIWRQGVHAMELGPETWQTAPTLVVYLAELMRELPPVLNESFQELHLSESIFGHKLAVSVGAGSHYPKHLDNVSGAPSDTRKLTAIYYMNPGWDSKNGGAIRLYDRLEKPQHVDVEPMADRLLLFWSDLLVHEVLPSWSSDQNSNHKSNNDNNDNNTNNDSKSNSDNSSSSHNNDSKSNNNSNSNNDDNNIDNSNHNSNSSSHNNGNSNHNNNNNIDSNKKSDSSNHNHDNDNDNNKNSDDNSSHRYAFTVWLTSENLGCIVDRRDPQFRLRLAHFPSKS</sequence>